<evidence type="ECO:0000259" key="2">
    <source>
        <dbReference type="Pfam" id="PF07811"/>
    </source>
</evidence>
<accession>A0A7Y9ULE7</accession>
<evidence type="ECO:0000256" key="1">
    <source>
        <dbReference type="SAM" id="Phobius"/>
    </source>
</evidence>
<dbReference type="AlphaFoldDB" id="A0A7Y9ULE7"/>
<organism evidence="3 4">
    <name type="scientific">Nocardioides perillae</name>
    <dbReference type="NCBI Taxonomy" id="1119534"/>
    <lineage>
        <taxon>Bacteria</taxon>
        <taxon>Bacillati</taxon>
        <taxon>Actinomycetota</taxon>
        <taxon>Actinomycetes</taxon>
        <taxon>Propionibacteriales</taxon>
        <taxon>Nocardioidaceae</taxon>
        <taxon>Nocardioides</taxon>
    </lineage>
</organism>
<reference evidence="3 4" key="1">
    <citation type="submission" date="2020-07" db="EMBL/GenBank/DDBJ databases">
        <title>Sequencing the genomes of 1000 actinobacteria strains.</title>
        <authorList>
            <person name="Klenk H.-P."/>
        </authorList>
    </citation>
    <scope>NUCLEOTIDE SEQUENCE [LARGE SCALE GENOMIC DNA]</scope>
    <source>
        <strain evidence="3 4">DSM 24552</strain>
    </source>
</reference>
<dbReference type="InterPro" id="IPR012495">
    <property type="entry name" value="TadE-like_dom"/>
</dbReference>
<sequence length="147" mass="15581">MRARVGERQRDARGAAVVEMALVFPVVVLLVFAVVQYGYHYWALSTAAATAREAARQLVVGTDPTCVREEALAKLAFPHVGSGDPRIRIAYGLPASETAPAVRGELVTVTVWVDSLDVGLVPVPDGGAIVESATNRVENVPVDALDC</sequence>
<feature type="transmembrane region" description="Helical" evidence="1">
    <location>
        <begin position="21"/>
        <end position="42"/>
    </location>
</feature>
<dbReference type="EMBL" id="JACCAC010000001">
    <property type="protein sequence ID" value="NYG56383.1"/>
    <property type="molecule type" value="Genomic_DNA"/>
</dbReference>
<keyword evidence="1" id="KW-0812">Transmembrane</keyword>
<dbReference type="Pfam" id="PF07811">
    <property type="entry name" value="TadE"/>
    <property type="match status" value="1"/>
</dbReference>
<evidence type="ECO:0000313" key="3">
    <source>
        <dbReference type="EMBL" id="NYG56383.1"/>
    </source>
</evidence>
<evidence type="ECO:0000313" key="4">
    <source>
        <dbReference type="Proteomes" id="UP000544110"/>
    </source>
</evidence>
<gene>
    <name evidence="3" type="ORF">BJ989_002687</name>
</gene>
<keyword evidence="1" id="KW-1133">Transmembrane helix</keyword>
<comment type="caution">
    <text evidence="3">The sequence shown here is derived from an EMBL/GenBank/DDBJ whole genome shotgun (WGS) entry which is preliminary data.</text>
</comment>
<feature type="domain" description="TadE-like" evidence="2">
    <location>
        <begin position="14"/>
        <end position="56"/>
    </location>
</feature>
<keyword evidence="4" id="KW-1185">Reference proteome</keyword>
<keyword evidence="1" id="KW-0472">Membrane</keyword>
<dbReference type="Proteomes" id="UP000544110">
    <property type="component" value="Unassembled WGS sequence"/>
</dbReference>
<protein>
    <recommendedName>
        <fullName evidence="2">TadE-like domain-containing protein</fullName>
    </recommendedName>
</protein>
<proteinExistence type="predicted"/>
<name>A0A7Y9ULE7_9ACTN</name>
<dbReference type="RefSeq" id="WP_179518646.1">
    <property type="nucleotide sequence ID" value="NZ_JACCAC010000001.1"/>
</dbReference>